<evidence type="ECO:0000313" key="3">
    <source>
        <dbReference type="EMBL" id="MTE19603.1"/>
    </source>
</evidence>
<dbReference type="SMART" id="SM00863">
    <property type="entry name" value="tRNA_SAD"/>
    <property type="match status" value="1"/>
</dbReference>
<gene>
    <name evidence="3" type="ORF">F0L17_10775</name>
</gene>
<dbReference type="AlphaFoldDB" id="A0A6G2BC15"/>
<dbReference type="EMBL" id="WIXO01000001">
    <property type="protein sequence ID" value="MTE19603.1"/>
    <property type="molecule type" value="Genomic_DNA"/>
</dbReference>
<feature type="domain" description="Threonyl/alanyl tRNA synthetase SAD" evidence="2">
    <location>
        <begin position="170"/>
        <end position="212"/>
    </location>
</feature>
<dbReference type="Proteomes" id="UP000473014">
    <property type="component" value="Unassembled WGS sequence"/>
</dbReference>
<proteinExistence type="predicted"/>
<dbReference type="OrthoDB" id="9812949at2"/>
<dbReference type="PANTHER" id="PTHR43462:SF2">
    <property type="entry name" value="THREONYL AND ALANYL TRNA SYNTHETASE SECOND ADDITIONAL DOMAIN-CONTAINING PROTEIN"/>
    <property type="match status" value="1"/>
</dbReference>
<dbReference type="GO" id="GO:0043039">
    <property type="term" value="P:tRNA aminoacylation"/>
    <property type="evidence" value="ECO:0007669"/>
    <property type="project" value="InterPro"/>
</dbReference>
<dbReference type="GO" id="GO:0004812">
    <property type="term" value="F:aminoacyl-tRNA ligase activity"/>
    <property type="evidence" value="ECO:0007669"/>
    <property type="project" value="UniProtKB-KW"/>
</dbReference>
<accession>A0A6G2BC15</accession>
<dbReference type="GO" id="GO:0005524">
    <property type="term" value="F:ATP binding"/>
    <property type="evidence" value="ECO:0007669"/>
    <property type="project" value="InterPro"/>
</dbReference>
<dbReference type="Pfam" id="PF07973">
    <property type="entry name" value="tRNA_SAD"/>
    <property type="match status" value="1"/>
</dbReference>
<dbReference type="InterPro" id="IPR012947">
    <property type="entry name" value="tRNA_SAD"/>
</dbReference>
<keyword evidence="4" id="KW-1185">Reference proteome</keyword>
<organism evidence="3 4">
    <name type="scientific">Streptomyces taklimakanensis</name>
    <dbReference type="NCBI Taxonomy" id="2569853"/>
    <lineage>
        <taxon>Bacteria</taxon>
        <taxon>Bacillati</taxon>
        <taxon>Actinomycetota</taxon>
        <taxon>Actinomycetes</taxon>
        <taxon>Kitasatosporales</taxon>
        <taxon>Streptomycetaceae</taxon>
        <taxon>Streptomyces</taxon>
    </lineage>
</organism>
<dbReference type="Gene3D" id="3.30.980.10">
    <property type="entry name" value="Threonyl-trna Synthetase, Chain A, domain 2"/>
    <property type="match status" value="1"/>
</dbReference>
<evidence type="ECO:0000313" key="4">
    <source>
        <dbReference type="Proteomes" id="UP000473014"/>
    </source>
</evidence>
<comment type="cofactor">
    <cofactor evidence="1">
        <name>Zn(2+)</name>
        <dbReference type="ChEBI" id="CHEBI:29105"/>
    </cofactor>
</comment>
<dbReference type="PANTHER" id="PTHR43462">
    <property type="entry name" value="ALANYL-TRNA EDITING PROTEIN"/>
    <property type="match status" value="1"/>
</dbReference>
<sequence>MLQHHIYLEDTYRFTATTRVVEAGRSDLGPWVTLEDNIFHPQGGGQPSDLGTVDQAPARPFRDAEATEHVVRLSCEREFAVGDEVTSAIDGDLRLRHAALHTCGHVVDGFVRAMGFRHRVSNHFPGQARIEFDAGEEKPDLQRLAAEVEEKTRQAIEADRKVYAETRGDLRVVTVDGMHEDPCGGTHVASLGELAGFSLRSVKVKGGVLKVGYTVEHA</sequence>
<comment type="caution">
    <text evidence="3">The sequence shown here is derived from an EMBL/GenBank/DDBJ whole genome shotgun (WGS) entry which is preliminary data.</text>
</comment>
<keyword evidence="3" id="KW-0436">Ligase</keyword>
<reference evidence="3 4" key="1">
    <citation type="submission" date="2019-11" db="EMBL/GenBank/DDBJ databases">
        <authorList>
            <person name="Yuan L."/>
        </authorList>
    </citation>
    <scope>NUCLEOTIDE SEQUENCE [LARGE SCALE GENOMIC DNA]</scope>
    <source>
        <strain evidence="3 4">TRM43335</strain>
    </source>
</reference>
<keyword evidence="3" id="KW-0030">Aminoacyl-tRNA synthetase</keyword>
<evidence type="ECO:0000256" key="1">
    <source>
        <dbReference type="ARBA" id="ARBA00001947"/>
    </source>
</evidence>
<protein>
    <submittedName>
        <fullName evidence="3">Alanyl-tRNA synthetase</fullName>
    </submittedName>
</protein>
<name>A0A6G2BC15_9ACTN</name>
<dbReference type="InterPro" id="IPR009000">
    <property type="entry name" value="Transl_B-barrel_sf"/>
</dbReference>
<dbReference type="InterPro" id="IPR018163">
    <property type="entry name" value="Thr/Ala-tRNA-synth_IIc_edit"/>
</dbReference>
<dbReference type="Gene3D" id="2.40.30.130">
    <property type="match status" value="1"/>
</dbReference>
<dbReference type="SUPFAM" id="SSF55186">
    <property type="entry name" value="ThrRS/AlaRS common domain"/>
    <property type="match status" value="1"/>
</dbReference>
<dbReference type="SUPFAM" id="SSF50447">
    <property type="entry name" value="Translation proteins"/>
    <property type="match status" value="1"/>
</dbReference>
<dbReference type="InterPro" id="IPR051335">
    <property type="entry name" value="Alanyl-tRNA_Editing_Enzymes"/>
</dbReference>
<evidence type="ECO:0000259" key="2">
    <source>
        <dbReference type="SMART" id="SM00863"/>
    </source>
</evidence>